<dbReference type="AlphaFoldDB" id="B4RJ71"/>
<evidence type="ECO:0000313" key="3">
    <source>
        <dbReference type="EMBL" id="ACF30555.1"/>
    </source>
</evidence>
<evidence type="ECO:0000313" key="4">
    <source>
        <dbReference type="Proteomes" id="UP000002564"/>
    </source>
</evidence>
<dbReference type="KEGG" id="ngk:NGK_1918"/>
<accession>B4RJ71</accession>
<dbReference type="GO" id="GO:0015074">
    <property type="term" value="P:DNA integration"/>
    <property type="evidence" value="ECO:0007669"/>
    <property type="project" value="InterPro"/>
</dbReference>
<evidence type="ECO:0000259" key="2">
    <source>
        <dbReference type="PROSITE" id="PS51898"/>
    </source>
</evidence>
<protein>
    <submittedName>
        <fullName evidence="3">Putative integrase/recombinase, putative phage associated protein</fullName>
    </submittedName>
</protein>
<keyword evidence="1" id="KW-0233">DNA recombination</keyword>
<proteinExistence type="predicted"/>
<dbReference type="Pfam" id="PF00589">
    <property type="entry name" value="Phage_integrase"/>
    <property type="match status" value="1"/>
</dbReference>
<dbReference type="PROSITE" id="PS51898">
    <property type="entry name" value="TYR_RECOMBINASE"/>
    <property type="match status" value="1"/>
</dbReference>
<dbReference type="Proteomes" id="UP000002564">
    <property type="component" value="Chromosome"/>
</dbReference>
<dbReference type="SUPFAM" id="SSF56349">
    <property type="entry name" value="DNA breaking-rejoining enzymes"/>
    <property type="match status" value="1"/>
</dbReference>
<dbReference type="HOGENOM" id="CLU_027562_32_0_4"/>
<organism evidence="3 4">
    <name type="scientific">Neisseria gonorrhoeae (strain NCCP11945)</name>
    <dbReference type="NCBI Taxonomy" id="521006"/>
    <lineage>
        <taxon>Bacteria</taxon>
        <taxon>Pseudomonadati</taxon>
        <taxon>Pseudomonadota</taxon>
        <taxon>Betaproteobacteria</taxon>
        <taxon>Neisseriales</taxon>
        <taxon>Neisseriaceae</taxon>
        <taxon>Neisseria</taxon>
    </lineage>
</organism>
<sequence length="387" mass="44495">MVQMATITKRRNPSGETVYRVQVRVGKKGYPAFNESRTFSKKALAVEWGKKREAEIEAGPELLFKRGKVKMMTLSEAMRKYLNETLGAGRSKKMGLRFLMEFPIGGIGIDKLKRSDFAEHVMQRRRGIPELDIAPIAASTALQELQYIRSVLKHAFYVWGLEIGWQELDFAANGLKRSNMVAKSAIRDRLPTTEELQTLTTYFLRQWQSRKSSIPMHLIMWLAIYTSRRQDEICRLLFDDWHKNDCTRPVRDLKNPNGSTGNNKEFDILPMALPVIDELPEESVRKRMLANKGIADSLVPCNGKSVSAAWTRACKVLRIKDLRFHDLRHEAATRMAEDGFTIPQMQRVTLHDGWNSLQRYVSVRKRSTRLDFKEAMMQAQSDIKSGK</sequence>
<gene>
    <name evidence="3" type="ordered locus">NGK_1918</name>
</gene>
<dbReference type="GO" id="GO:0006310">
    <property type="term" value="P:DNA recombination"/>
    <property type="evidence" value="ECO:0007669"/>
    <property type="project" value="UniProtKB-KW"/>
</dbReference>
<feature type="domain" description="Tyr recombinase" evidence="2">
    <location>
        <begin position="185"/>
        <end position="377"/>
    </location>
</feature>
<dbReference type="GO" id="GO:0003677">
    <property type="term" value="F:DNA binding"/>
    <property type="evidence" value="ECO:0007669"/>
    <property type="project" value="InterPro"/>
</dbReference>
<dbReference type="EMBL" id="CP001050">
    <property type="protein sequence ID" value="ACF30555.1"/>
    <property type="molecule type" value="Genomic_DNA"/>
</dbReference>
<dbReference type="Gene3D" id="1.10.443.10">
    <property type="entry name" value="Intergrase catalytic core"/>
    <property type="match status" value="1"/>
</dbReference>
<dbReference type="InterPro" id="IPR002104">
    <property type="entry name" value="Integrase_catalytic"/>
</dbReference>
<reference evidence="3 4" key="1">
    <citation type="journal article" date="2008" name="J. Bacteriol.">
        <title>Complete genome sequence of Neisseria gonorrhoeae NCCP11945.</title>
        <authorList>
            <person name="Chung G.T."/>
            <person name="Yoo J.S."/>
            <person name="Oh H.B."/>
            <person name="Lee Y.S."/>
            <person name="Cha S.H."/>
            <person name="Kim S.J."/>
            <person name="Yoo C.K."/>
        </authorList>
    </citation>
    <scope>NUCLEOTIDE SEQUENCE [LARGE SCALE GENOMIC DNA]</scope>
    <source>
        <strain evidence="3 4">NCCP11945</strain>
    </source>
</reference>
<dbReference type="InterPro" id="IPR011010">
    <property type="entry name" value="DNA_brk_join_enz"/>
</dbReference>
<name>B4RJ71_NEIG2</name>
<dbReference type="InterPro" id="IPR013762">
    <property type="entry name" value="Integrase-like_cat_sf"/>
</dbReference>
<evidence type="ECO:0000256" key="1">
    <source>
        <dbReference type="ARBA" id="ARBA00023172"/>
    </source>
</evidence>